<evidence type="ECO:0000313" key="1">
    <source>
        <dbReference type="EMBL" id="GGJ09424.1"/>
    </source>
</evidence>
<gene>
    <name evidence="1" type="ORF">GCM10010885_18140</name>
</gene>
<name>A0A917KFM6_9BACL</name>
<evidence type="ECO:0000313" key="2">
    <source>
        <dbReference type="Proteomes" id="UP000637695"/>
    </source>
</evidence>
<reference evidence="1" key="2">
    <citation type="submission" date="2020-09" db="EMBL/GenBank/DDBJ databases">
        <authorList>
            <person name="Sun Q."/>
            <person name="Ohkuma M."/>
        </authorList>
    </citation>
    <scope>NUCLEOTIDE SEQUENCE</scope>
    <source>
        <strain evidence="1">JCM 18487</strain>
    </source>
</reference>
<proteinExistence type="predicted"/>
<dbReference type="EMBL" id="BMOY01000029">
    <property type="protein sequence ID" value="GGJ09424.1"/>
    <property type="molecule type" value="Genomic_DNA"/>
</dbReference>
<dbReference type="AlphaFoldDB" id="A0A917KFM6"/>
<comment type="caution">
    <text evidence="1">The sequence shown here is derived from an EMBL/GenBank/DDBJ whole genome shotgun (WGS) entry which is preliminary data.</text>
</comment>
<organism evidence="1 2">
    <name type="scientific">Alicyclobacillus cellulosilyticus</name>
    <dbReference type="NCBI Taxonomy" id="1003997"/>
    <lineage>
        <taxon>Bacteria</taxon>
        <taxon>Bacillati</taxon>
        <taxon>Bacillota</taxon>
        <taxon>Bacilli</taxon>
        <taxon>Bacillales</taxon>
        <taxon>Alicyclobacillaceae</taxon>
        <taxon>Alicyclobacillus</taxon>
    </lineage>
</organism>
<protein>
    <submittedName>
        <fullName evidence="1">Uncharacterized protein</fullName>
    </submittedName>
</protein>
<keyword evidence="2" id="KW-1185">Reference proteome</keyword>
<dbReference type="Proteomes" id="UP000637695">
    <property type="component" value="Unassembled WGS sequence"/>
</dbReference>
<accession>A0A917KFM6</accession>
<reference evidence="1" key="1">
    <citation type="journal article" date="2014" name="Int. J. Syst. Evol. Microbiol.">
        <title>Complete genome sequence of Corynebacterium casei LMG S-19264T (=DSM 44701T), isolated from a smear-ripened cheese.</title>
        <authorList>
            <consortium name="US DOE Joint Genome Institute (JGI-PGF)"/>
            <person name="Walter F."/>
            <person name="Albersmeier A."/>
            <person name="Kalinowski J."/>
            <person name="Ruckert C."/>
        </authorList>
    </citation>
    <scope>NUCLEOTIDE SEQUENCE</scope>
    <source>
        <strain evidence="1">JCM 18487</strain>
    </source>
</reference>
<sequence>MWGSKMGVLAAAVVTWTAPVRPAQPLGVSRAPDGAETPVAMHRVLRHEAAGLPAGDGGVGTGTRTAVAKPSVVVYGMRKFPYPYQAMLAISSDADHETLRKFNLIHTFLNTTQMTPMGRGLGLDIADSFFMYNGSNLRENVDWHESGLAGEFTYFYRTSDIPFGAKIIDRYIHAGWIDAMHSFGDFSMQNPHQTLFRRQLAVQAIRTLEAHKDFVTVWTDHGNQSNVDNFGAWGVSRFYRYQQGALPGSPYHVTDLLIPYGIRFVWADIPSARFGYPSIIYPLRLPDGRKVWGFWRYTSSSIDKRGDSHWVWSVDDLSQVLTIRHLLEIEWGHEYAIVATHLCSDNDVNPLPGNAVAALRLLQHQYLAGHILVARTSRLLQYNVTQRYLQYYVTRSHQEAVIHITGIADPVFGWQPPTLANLRGVTFYTSDPARTQIDIWNTPVNPALIQRNPTDGVHPSIGIRWYPPDTRNYAVTPPLRRIEVS</sequence>